<reference evidence="1 2" key="1">
    <citation type="submission" date="2017-01" db="EMBL/GenBank/DDBJ databases">
        <title>Genome Sequencing of a Marine Spirillum, Oceanospirillum multiglobuliferum ATCC 33336, from Japan.</title>
        <authorList>
            <person name="Carney J.G."/>
            <person name="Trachtenberg A.M."/>
            <person name="Rheaume B.A."/>
            <person name="Linnane J.D."/>
            <person name="Pitts N.L."/>
            <person name="Mykles D.L."/>
            <person name="Maclea K.S."/>
        </authorList>
    </citation>
    <scope>NUCLEOTIDE SEQUENCE [LARGE SCALE GENOMIC DNA]</scope>
    <source>
        <strain evidence="1 2">ATCC 33336</strain>
    </source>
</reference>
<proteinExistence type="predicted"/>
<name>A0A1V4SZS6_9GAMM</name>
<dbReference type="Proteomes" id="UP000191418">
    <property type="component" value="Unassembled WGS sequence"/>
</dbReference>
<evidence type="ECO:0000313" key="2">
    <source>
        <dbReference type="Proteomes" id="UP000191418"/>
    </source>
</evidence>
<dbReference type="AlphaFoldDB" id="A0A1V4SZS6"/>
<keyword evidence="2" id="KW-1185">Reference proteome</keyword>
<comment type="caution">
    <text evidence="1">The sequence shown here is derived from an EMBL/GenBank/DDBJ whole genome shotgun (WGS) entry which is preliminary data.</text>
</comment>
<feature type="non-terminal residue" evidence="1">
    <location>
        <position position="121"/>
    </location>
</feature>
<accession>A0A1V4SZS6</accession>
<protein>
    <submittedName>
        <fullName evidence="1">Uncharacterized protein</fullName>
    </submittedName>
</protein>
<evidence type="ECO:0000313" key="1">
    <source>
        <dbReference type="EMBL" id="OPX53845.1"/>
    </source>
</evidence>
<gene>
    <name evidence="1" type="ORF">BTE48_17350</name>
</gene>
<sequence length="121" mass="14238">MQEQKYLGITIDHKLKFEKHINEICTKAASRINAIKRIRRYTTTKQCLNIYKATVLPLFDIGDILWRNAGNTLTNQLQVQQNKALRVIFHKKHSDSVRIEELTSNLIPLELRRKINHLTFI</sequence>
<organism evidence="1 2">
    <name type="scientific">Oceanospirillum multiglobuliferum</name>
    <dbReference type="NCBI Taxonomy" id="64969"/>
    <lineage>
        <taxon>Bacteria</taxon>
        <taxon>Pseudomonadati</taxon>
        <taxon>Pseudomonadota</taxon>
        <taxon>Gammaproteobacteria</taxon>
        <taxon>Oceanospirillales</taxon>
        <taxon>Oceanospirillaceae</taxon>
        <taxon>Oceanospirillum</taxon>
    </lineage>
</organism>
<dbReference type="EMBL" id="MTSM01000348">
    <property type="protein sequence ID" value="OPX53845.1"/>
    <property type="molecule type" value="Genomic_DNA"/>
</dbReference>